<dbReference type="EMBL" id="JBFXLU010000113">
    <property type="protein sequence ID" value="KAL2841145.1"/>
    <property type="molecule type" value="Genomic_DNA"/>
</dbReference>
<comment type="caution">
    <text evidence="2">The sequence shown here is derived from an EMBL/GenBank/DDBJ whole genome shotgun (WGS) entry which is preliminary data.</text>
</comment>
<evidence type="ECO:0000313" key="3">
    <source>
        <dbReference type="Proteomes" id="UP001610446"/>
    </source>
</evidence>
<feature type="compositionally biased region" description="Basic and acidic residues" evidence="1">
    <location>
        <begin position="1"/>
        <end position="18"/>
    </location>
</feature>
<proteinExistence type="predicted"/>
<feature type="compositionally biased region" description="Basic and acidic residues" evidence="1">
    <location>
        <begin position="147"/>
        <end position="156"/>
    </location>
</feature>
<gene>
    <name evidence="2" type="ORF">BJY01DRAFT_217880</name>
</gene>
<feature type="region of interest" description="Disordered" evidence="1">
    <location>
        <begin position="1"/>
        <end position="20"/>
    </location>
</feature>
<accession>A0ABR4JM96</accession>
<feature type="region of interest" description="Disordered" evidence="1">
    <location>
        <begin position="126"/>
        <end position="190"/>
    </location>
</feature>
<evidence type="ECO:0000256" key="1">
    <source>
        <dbReference type="SAM" id="MobiDB-lite"/>
    </source>
</evidence>
<evidence type="ECO:0000313" key="2">
    <source>
        <dbReference type="EMBL" id="KAL2841145.1"/>
    </source>
</evidence>
<keyword evidence="3" id="KW-1185">Reference proteome</keyword>
<dbReference type="Proteomes" id="UP001610446">
    <property type="component" value="Unassembled WGS sequence"/>
</dbReference>
<name>A0ABR4JM96_9EURO</name>
<reference evidence="2 3" key="1">
    <citation type="submission" date="2024-07" db="EMBL/GenBank/DDBJ databases">
        <title>Section-level genome sequencing and comparative genomics of Aspergillus sections Usti and Cavernicolus.</title>
        <authorList>
            <consortium name="Lawrence Berkeley National Laboratory"/>
            <person name="Nybo J.L."/>
            <person name="Vesth T.C."/>
            <person name="Theobald S."/>
            <person name="Frisvad J.C."/>
            <person name="Larsen T.O."/>
            <person name="Kjaerboelling I."/>
            <person name="Rothschild-Mancinelli K."/>
            <person name="Lyhne E.K."/>
            <person name="Kogle M.E."/>
            <person name="Barry K."/>
            <person name="Clum A."/>
            <person name="Na H."/>
            <person name="Ledsgaard L."/>
            <person name="Lin J."/>
            <person name="Lipzen A."/>
            <person name="Kuo A."/>
            <person name="Riley R."/>
            <person name="Mondo S."/>
            <person name="Labutti K."/>
            <person name="Haridas S."/>
            <person name="Pangalinan J."/>
            <person name="Salamov A.A."/>
            <person name="Simmons B.A."/>
            <person name="Magnuson J.K."/>
            <person name="Chen J."/>
            <person name="Drula E."/>
            <person name="Henrissat B."/>
            <person name="Wiebenga A."/>
            <person name="Lubbers R.J."/>
            <person name="Gomes A.C."/>
            <person name="Makela M.R."/>
            <person name="Stajich J."/>
            <person name="Grigoriev I.V."/>
            <person name="Mortensen U.H."/>
            <person name="De Vries R.P."/>
            <person name="Baker S.E."/>
            <person name="Andersen M.R."/>
        </authorList>
    </citation>
    <scope>NUCLEOTIDE SEQUENCE [LARGE SCALE GENOMIC DNA]</scope>
    <source>
        <strain evidence="2 3">CBS 123904</strain>
    </source>
</reference>
<organism evidence="2 3">
    <name type="scientific">Aspergillus pseudoustus</name>
    <dbReference type="NCBI Taxonomy" id="1810923"/>
    <lineage>
        <taxon>Eukaryota</taxon>
        <taxon>Fungi</taxon>
        <taxon>Dikarya</taxon>
        <taxon>Ascomycota</taxon>
        <taxon>Pezizomycotina</taxon>
        <taxon>Eurotiomycetes</taxon>
        <taxon>Eurotiomycetidae</taxon>
        <taxon>Eurotiales</taxon>
        <taxon>Aspergillaceae</taxon>
        <taxon>Aspergillus</taxon>
        <taxon>Aspergillus subgen. Nidulantes</taxon>
    </lineage>
</organism>
<protein>
    <submittedName>
        <fullName evidence="2">Uncharacterized protein</fullName>
    </submittedName>
</protein>
<sequence>MPRSQEQLRQEGPSDNKIRGFAQLSRDINEKANALELTPPPALTNEEAVVWLWHAKLQWANALEDQEIGRVRLAEIRREVAQREKKGHPSLDEMREFKRRHREADRLIHEARQFLVQFTQRQEDLKAQQQKLDASQGAGISLPPQRSESHFAEGQEFKPSPRMSERSDAPPTRATTRSQRHTPPTDRNAFFSARRTISADCTQGPESERPHKYHCLRKEADRWGKPRLDLLKNSALPSRNLTEGRY</sequence>